<dbReference type="Proteomes" id="UP000294886">
    <property type="component" value="Unassembled WGS sequence"/>
</dbReference>
<sequence>MNQEDVFHELLKKIDQLESSSEKEKLLVKALVISEIAGLNYSQEIVDRLVENRKESIQAE</sequence>
<protein>
    <submittedName>
        <fullName evidence="1">Uncharacterized protein</fullName>
    </submittedName>
</protein>
<dbReference type="EMBL" id="SLWU01000028">
    <property type="protein sequence ID" value="TCO57787.1"/>
    <property type="molecule type" value="Genomic_DNA"/>
</dbReference>
<evidence type="ECO:0000313" key="2">
    <source>
        <dbReference type="Proteomes" id="UP000294886"/>
    </source>
</evidence>
<accession>A0A4R2JGL1</accession>
<proteinExistence type="predicted"/>
<name>A0A4R2JGL1_9THEO</name>
<organism evidence="1 2">
    <name type="scientific">Caldanaerobacter subterraneus</name>
    <dbReference type="NCBI Taxonomy" id="911092"/>
    <lineage>
        <taxon>Bacteria</taxon>
        <taxon>Bacillati</taxon>
        <taxon>Bacillota</taxon>
        <taxon>Clostridia</taxon>
        <taxon>Thermoanaerobacterales</taxon>
        <taxon>Thermoanaerobacteraceae</taxon>
        <taxon>Caldanaerobacter</taxon>
    </lineage>
</organism>
<comment type="caution">
    <text evidence="1">The sequence shown here is derived from an EMBL/GenBank/DDBJ whole genome shotgun (WGS) entry which is preliminary data.</text>
</comment>
<dbReference type="RefSeq" id="WP_132040632.1">
    <property type="nucleotide sequence ID" value="NZ_SLWU01000028.1"/>
</dbReference>
<reference evidence="1 2" key="1">
    <citation type="submission" date="2019-03" db="EMBL/GenBank/DDBJ databases">
        <title>Genomic Encyclopedia of Type Strains, Phase IV (KMG-IV): sequencing the most valuable type-strain genomes for metagenomic binning, comparative biology and taxonomic classification.</title>
        <authorList>
            <person name="Goeker M."/>
        </authorList>
    </citation>
    <scope>NUCLEOTIDE SEQUENCE [LARGE SCALE GENOMIC DNA]</scope>
    <source>
        <strain evidence="1 2">DSM 13054</strain>
    </source>
</reference>
<dbReference type="AlphaFoldDB" id="A0A4R2JGL1"/>
<evidence type="ECO:0000313" key="1">
    <source>
        <dbReference type="EMBL" id="TCO57787.1"/>
    </source>
</evidence>
<gene>
    <name evidence="1" type="ORF">EV203_12816</name>
</gene>